<dbReference type="AlphaFoldDB" id="M2QBG8"/>
<sequence length="145" mass="15315">MQFKWSVLTALALSAGAFAQSSSQVSVSFDQTYDDADNSLDIVACSHVLEAGTGFTTFGSLSGAFPNIGGAGVVEEFDDPNCGTCWNLTFHTTSVQIFVIDHSAEGTFNIALEAMNTLTDGQAEFLGRVNATAVQIPVSDCNIEF</sequence>
<evidence type="ECO:0000256" key="4">
    <source>
        <dbReference type="SAM" id="SignalP"/>
    </source>
</evidence>
<dbReference type="InterPro" id="IPR010829">
    <property type="entry name" value="Cerato-platanin"/>
</dbReference>
<evidence type="ECO:0008006" key="7">
    <source>
        <dbReference type="Google" id="ProtNLM"/>
    </source>
</evidence>
<dbReference type="SUPFAM" id="SSF50685">
    <property type="entry name" value="Barwin-like endoglucanases"/>
    <property type="match status" value="1"/>
</dbReference>
<protein>
    <recommendedName>
        <fullName evidence="7">Cerato-platanin</fullName>
    </recommendedName>
</protein>
<dbReference type="InterPro" id="IPR036908">
    <property type="entry name" value="RlpA-like_sf"/>
</dbReference>
<dbReference type="STRING" id="914234.M2QBG8"/>
<dbReference type="Proteomes" id="UP000016930">
    <property type="component" value="Unassembled WGS sequence"/>
</dbReference>
<evidence type="ECO:0000313" key="5">
    <source>
        <dbReference type="EMBL" id="EMD34338.1"/>
    </source>
</evidence>
<gene>
    <name evidence="5" type="ORF">CERSUDRAFT_158761</name>
</gene>
<accession>M2QBG8</accession>
<dbReference type="HOGENOM" id="CLU_111635_3_0_1"/>
<feature type="chain" id="PRO_5004023810" description="Cerato-platanin" evidence="4">
    <location>
        <begin position="20"/>
        <end position="145"/>
    </location>
</feature>
<evidence type="ECO:0000256" key="1">
    <source>
        <dbReference type="ARBA" id="ARBA00004613"/>
    </source>
</evidence>
<proteinExistence type="inferred from homology"/>
<organism evidence="5 6">
    <name type="scientific">Ceriporiopsis subvermispora (strain B)</name>
    <name type="common">White-rot fungus</name>
    <name type="synonym">Gelatoporia subvermispora</name>
    <dbReference type="NCBI Taxonomy" id="914234"/>
    <lineage>
        <taxon>Eukaryota</taxon>
        <taxon>Fungi</taxon>
        <taxon>Dikarya</taxon>
        <taxon>Basidiomycota</taxon>
        <taxon>Agaricomycotina</taxon>
        <taxon>Agaricomycetes</taxon>
        <taxon>Polyporales</taxon>
        <taxon>Gelatoporiaceae</taxon>
        <taxon>Gelatoporia</taxon>
    </lineage>
</organism>
<comment type="similarity">
    <text evidence="2">Belongs to the cerato-platanin family.</text>
</comment>
<feature type="signal peptide" evidence="4">
    <location>
        <begin position="1"/>
        <end position="19"/>
    </location>
</feature>
<evidence type="ECO:0000313" key="6">
    <source>
        <dbReference type="Proteomes" id="UP000016930"/>
    </source>
</evidence>
<keyword evidence="4" id="KW-0732">Signal</keyword>
<reference evidence="5 6" key="1">
    <citation type="journal article" date="2012" name="Proc. Natl. Acad. Sci. U.S.A.">
        <title>Comparative genomics of Ceriporiopsis subvermispora and Phanerochaete chrysosporium provide insight into selective ligninolysis.</title>
        <authorList>
            <person name="Fernandez-Fueyo E."/>
            <person name="Ruiz-Duenas F.J."/>
            <person name="Ferreira P."/>
            <person name="Floudas D."/>
            <person name="Hibbett D.S."/>
            <person name="Canessa P."/>
            <person name="Larrondo L.F."/>
            <person name="James T.Y."/>
            <person name="Seelenfreund D."/>
            <person name="Lobos S."/>
            <person name="Polanco R."/>
            <person name="Tello M."/>
            <person name="Honda Y."/>
            <person name="Watanabe T."/>
            <person name="Watanabe T."/>
            <person name="Ryu J.S."/>
            <person name="Kubicek C.P."/>
            <person name="Schmoll M."/>
            <person name="Gaskell J."/>
            <person name="Hammel K.E."/>
            <person name="St John F.J."/>
            <person name="Vanden Wymelenberg A."/>
            <person name="Sabat G."/>
            <person name="Splinter BonDurant S."/>
            <person name="Syed K."/>
            <person name="Yadav J.S."/>
            <person name="Doddapaneni H."/>
            <person name="Subramanian V."/>
            <person name="Lavin J.L."/>
            <person name="Oguiza J.A."/>
            <person name="Perez G."/>
            <person name="Pisabarro A.G."/>
            <person name="Ramirez L."/>
            <person name="Santoyo F."/>
            <person name="Master E."/>
            <person name="Coutinho P.M."/>
            <person name="Henrissat B."/>
            <person name="Lombard V."/>
            <person name="Magnuson J.K."/>
            <person name="Kuees U."/>
            <person name="Hori C."/>
            <person name="Igarashi K."/>
            <person name="Samejima M."/>
            <person name="Held B.W."/>
            <person name="Barry K.W."/>
            <person name="LaButti K.M."/>
            <person name="Lapidus A."/>
            <person name="Lindquist E.A."/>
            <person name="Lucas S.M."/>
            <person name="Riley R."/>
            <person name="Salamov A.A."/>
            <person name="Hoffmeister D."/>
            <person name="Schwenk D."/>
            <person name="Hadar Y."/>
            <person name="Yarden O."/>
            <person name="de Vries R.P."/>
            <person name="Wiebenga A."/>
            <person name="Stenlid J."/>
            <person name="Eastwood D."/>
            <person name="Grigoriev I.V."/>
            <person name="Berka R.M."/>
            <person name="Blanchette R.A."/>
            <person name="Kersten P."/>
            <person name="Martinez A.T."/>
            <person name="Vicuna R."/>
            <person name="Cullen D."/>
        </authorList>
    </citation>
    <scope>NUCLEOTIDE SEQUENCE [LARGE SCALE GENOMIC DNA]</scope>
    <source>
        <strain evidence="5 6">B</strain>
    </source>
</reference>
<evidence type="ECO:0000256" key="3">
    <source>
        <dbReference type="ARBA" id="ARBA00022525"/>
    </source>
</evidence>
<dbReference type="Gene3D" id="2.40.40.10">
    <property type="entry name" value="RlpA-like domain"/>
    <property type="match status" value="1"/>
</dbReference>
<dbReference type="EMBL" id="KB445803">
    <property type="protein sequence ID" value="EMD34338.1"/>
    <property type="molecule type" value="Genomic_DNA"/>
</dbReference>
<dbReference type="OrthoDB" id="4898945at2759"/>
<keyword evidence="6" id="KW-1185">Reference proteome</keyword>
<evidence type="ECO:0000256" key="2">
    <source>
        <dbReference type="ARBA" id="ARBA00010421"/>
    </source>
</evidence>
<dbReference type="Pfam" id="PF07249">
    <property type="entry name" value="Cerato-platanin"/>
    <property type="match status" value="1"/>
</dbReference>
<comment type="subcellular location">
    <subcellularLocation>
        <location evidence="1">Secreted</location>
    </subcellularLocation>
</comment>
<dbReference type="GO" id="GO:0005576">
    <property type="term" value="C:extracellular region"/>
    <property type="evidence" value="ECO:0007669"/>
    <property type="project" value="UniProtKB-SubCell"/>
</dbReference>
<keyword evidence="3" id="KW-0964">Secreted</keyword>
<dbReference type="CDD" id="cd22778">
    <property type="entry name" value="DPBB_CEPL-like"/>
    <property type="match status" value="1"/>
</dbReference>
<name>M2QBG8_CERS8</name>